<dbReference type="Pfam" id="PF00383">
    <property type="entry name" value="dCMP_cyt_deam_1"/>
    <property type="match status" value="1"/>
</dbReference>
<organism evidence="2 3">
    <name type="scientific">Dethiosulfovibrio salsuginis</name>
    <dbReference type="NCBI Taxonomy" id="561720"/>
    <lineage>
        <taxon>Bacteria</taxon>
        <taxon>Thermotogati</taxon>
        <taxon>Synergistota</taxon>
        <taxon>Synergistia</taxon>
        <taxon>Synergistales</taxon>
        <taxon>Dethiosulfovibrionaceae</taxon>
        <taxon>Dethiosulfovibrio</taxon>
    </lineage>
</organism>
<protein>
    <submittedName>
        <fullName evidence="2">tRNA(Arg) A34 adenosine deaminase TadA</fullName>
    </submittedName>
</protein>
<dbReference type="InterPro" id="IPR002125">
    <property type="entry name" value="CMP_dCMP_dom"/>
</dbReference>
<evidence type="ECO:0000259" key="1">
    <source>
        <dbReference type="PROSITE" id="PS51747"/>
    </source>
</evidence>
<name>A0A1X7L9P3_9BACT</name>
<dbReference type="SUPFAM" id="SSF53927">
    <property type="entry name" value="Cytidine deaminase-like"/>
    <property type="match status" value="1"/>
</dbReference>
<dbReference type="STRING" id="561720.SAMN06275492_15112"/>
<accession>A0A1X7L9P3</accession>
<dbReference type="PROSITE" id="PS51747">
    <property type="entry name" value="CYT_DCMP_DEAMINASES_2"/>
    <property type="match status" value="1"/>
</dbReference>
<dbReference type="EMBL" id="FXBB01000051">
    <property type="protein sequence ID" value="SMG50123.1"/>
    <property type="molecule type" value="Genomic_DNA"/>
</dbReference>
<evidence type="ECO:0000313" key="2">
    <source>
        <dbReference type="EMBL" id="SMG50123.1"/>
    </source>
</evidence>
<sequence>MTLDAVFNRMLDVIENNIVPITRQGVADGHKVFGAAVLLKKDLSLVLAGTNHELECPLWHGEVYTIKEFYRMENRPDPADCVFLSTHEPCSMCLSSIAWAGFPEFYFLFSYEDTKDSFSIPHDIKMIKEVFLCDAPSRENSFYKAHPLVEMIPSLSDPEGAKERIAKIQDEYDELSRTYQARKDDNSIPLK</sequence>
<dbReference type="GO" id="GO:0003824">
    <property type="term" value="F:catalytic activity"/>
    <property type="evidence" value="ECO:0007669"/>
    <property type="project" value="InterPro"/>
</dbReference>
<dbReference type="InterPro" id="IPR016193">
    <property type="entry name" value="Cytidine_deaminase-like"/>
</dbReference>
<dbReference type="AlphaFoldDB" id="A0A1X7L9P3"/>
<evidence type="ECO:0000313" key="3">
    <source>
        <dbReference type="Proteomes" id="UP000193355"/>
    </source>
</evidence>
<keyword evidence="3" id="KW-1185">Reference proteome</keyword>
<dbReference type="Gene3D" id="3.40.140.10">
    <property type="entry name" value="Cytidine Deaminase, domain 2"/>
    <property type="match status" value="1"/>
</dbReference>
<dbReference type="OrthoDB" id="9802676at2"/>
<dbReference type="RefSeq" id="WP_085545656.1">
    <property type="nucleotide sequence ID" value="NZ_FXBB01000051.1"/>
</dbReference>
<proteinExistence type="predicted"/>
<gene>
    <name evidence="2" type="ORF">SAMN06275492_15112</name>
</gene>
<reference evidence="3" key="1">
    <citation type="submission" date="2017-04" db="EMBL/GenBank/DDBJ databases">
        <authorList>
            <person name="Varghese N."/>
            <person name="Submissions S."/>
        </authorList>
    </citation>
    <scope>NUCLEOTIDE SEQUENCE [LARGE SCALE GENOMIC DNA]</scope>
    <source>
        <strain evidence="3">USBA 82</strain>
    </source>
</reference>
<dbReference type="CDD" id="cd01285">
    <property type="entry name" value="nucleoside_deaminase"/>
    <property type="match status" value="1"/>
</dbReference>
<dbReference type="Proteomes" id="UP000193355">
    <property type="component" value="Unassembled WGS sequence"/>
</dbReference>
<feature type="domain" description="CMP/dCMP-type deaminase" evidence="1">
    <location>
        <begin position="1"/>
        <end position="121"/>
    </location>
</feature>